<sequence>MTEEEKQTEAVKTIHSETDEIKSKRLNAGTIVETLPGRLELRTNNPWEESCGHTRAVRRGPFVIIAGTTASDITKGVLYPESTYHQAVIIFERITDALLTIGAQLTDIVRIRMFITDIADQDEVCRAFKETFYSCGIRVAATLVQVNALVHPDMRVEIEADAIVM</sequence>
<evidence type="ECO:0000313" key="1">
    <source>
        <dbReference type="EMBL" id="CAF0855728.1"/>
    </source>
</evidence>
<dbReference type="EMBL" id="CAJNOL010010014">
    <property type="protein sequence ID" value="CAF1646999.1"/>
    <property type="molecule type" value="Genomic_DNA"/>
</dbReference>
<dbReference type="Proteomes" id="UP000663854">
    <property type="component" value="Unassembled WGS sequence"/>
</dbReference>
<evidence type="ECO:0000313" key="2">
    <source>
        <dbReference type="EMBL" id="CAF1646999.1"/>
    </source>
</evidence>
<dbReference type="Pfam" id="PF01042">
    <property type="entry name" value="Ribonuc_L-PSP"/>
    <property type="match status" value="1"/>
</dbReference>
<dbReference type="EMBL" id="CAJNOH010000087">
    <property type="protein sequence ID" value="CAF0855728.1"/>
    <property type="molecule type" value="Genomic_DNA"/>
</dbReference>
<dbReference type="AlphaFoldDB" id="A0A813WC26"/>
<gene>
    <name evidence="2" type="ORF">JXQ802_LOCUS54031</name>
    <name evidence="1" type="ORF">PYM288_LOCUS7292</name>
</gene>
<organism evidence="1 3">
    <name type="scientific">Rotaria sordida</name>
    <dbReference type="NCBI Taxonomy" id="392033"/>
    <lineage>
        <taxon>Eukaryota</taxon>
        <taxon>Metazoa</taxon>
        <taxon>Spiralia</taxon>
        <taxon>Gnathifera</taxon>
        <taxon>Rotifera</taxon>
        <taxon>Eurotatoria</taxon>
        <taxon>Bdelloidea</taxon>
        <taxon>Philodinida</taxon>
        <taxon>Philodinidae</taxon>
        <taxon>Rotaria</taxon>
    </lineage>
</organism>
<protein>
    <submittedName>
        <fullName evidence="1">Uncharacterized protein</fullName>
    </submittedName>
</protein>
<evidence type="ECO:0000313" key="3">
    <source>
        <dbReference type="Proteomes" id="UP000663854"/>
    </source>
</evidence>
<dbReference type="Gene3D" id="3.30.1330.40">
    <property type="entry name" value="RutC-like"/>
    <property type="match status" value="1"/>
</dbReference>
<dbReference type="InterPro" id="IPR006175">
    <property type="entry name" value="YjgF/YER057c/UK114"/>
</dbReference>
<dbReference type="PANTHER" id="PTHR43857">
    <property type="entry name" value="BLR7761 PROTEIN"/>
    <property type="match status" value="1"/>
</dbReference>
<dbReference type="SUPFAM" id="SSF55298">
    <property type="entry name" value="YjgF-like"/>
    <property type="match status" value="1"/>
</dbReference>
<proteinExistence type="predicted"/>
<comment type="caution">
    <text evidence="1">The sequence shown here is derived from an EMBL/GenBank/DDBJ whole genome shotgun (WGS) entry which is preliminary data.</text>
</comment>
<reference evidence="1" key="1">
    <citation type="submission" date="2021-02" db="EMBL/GenBank/DDBJ databases">
        <authorList>
            <person name="Nowell W R."/>
        </authorList>
    </citation>
    <scope>NUCLEOTIDE SEQUENCE</scope>
</reference>
<dbReference type="Proteomes" id="UP000663870">
    <property type="component" value="Unassembled WGS sequence"/>
</dbReference>
<name>A0A813WC26_9BILA</name>
<keyword evidence="4" id="KW-1185">Reference proteome</keyword>
<accession>A0A813WC26</accession>
<evidence type="ECO:0000313" key="4">
    <source>
        <dbReference type="Proteomes" id="UP000663870"/>
    </source>
</evidence>
<dbReference type="InterPro" id="IPR035959">
    <property type="entry name" value="RutC-like_sf"/>
</dbReference>
<dbReference type="PANTHER" id="PTHR43857:SF1">
    <property type="entry name" value="YJGH FAMILY PROTEIN"/>
    <property type="match status" value="1"/>
</dbReference>